<reference evidence="6 7" key="1">
    <citation type="submission" date="2018-01" db="EMBL/GenBank/DDBJ databases">
        <title>Halomonas endophytica sp. nov., isolated from storage liquid in the stems of Populus euphratica.</title>
        <authorList>
            <person name="Chen C."/>
        </authorList>
    </citation>
    <scope>NUCLEOTIDE SEQUENCE [LARGE SCALE GENOMIC DNA]</scope>
    <source>
        <strain evidence="6 7">DSM 26881</strain>
    </source>
</reference>
<dbReference type="SUPFAM" id="SSF47413">
    <property type="entry name" value="lambda repressor-like DNA-binding domains"/>
    <property type="match status" value="1"/>
</dbReference>
<dbReference type="InterPro" id="IPR028082">
    <property type="entry name" value="Peripla_BP_I"/>
</dbReference>
<dbReference type="RefSeq" id="WP_102628657.1">
    <property type="nucleotide sequence ID" value="NZ_PDOH01000060.1"/>
</dbReference>
<evidence type="ECO:0000259" key="5">
    <source>
        <dbReference type="PROSITE" id="PS50932"/>
    </source>
</evidence>
<gene>
    <name evidence="6" type="ORF">C1H66_14850</name>
</gene>
<dbReference type="Pfam" id="PF00532">
    <property type="entry name" value="Peripla_BP_1"/>
    <property type="match status" value="1"/>
</dbReference>
<dbReference type="FunFam" id="1.10.260.40:FF:000012">
    <property type="entry name" value="HTH-type transcriptional regulator GntR"/>
    <property type="match status" value="1"/>
</dbReference>
<evidence type="ECO:0000256" key="4">
    <source>
        <dbReference type="ARBA" id="ARBA00023163"/>
    </source>
</evidence>
<protein>
    <submittedName>
        <fullName evidence="6">Transcriptional regulator</fullName>
    </submittedName>
</protein>
<dbReference type="EMBL" id="PNRE01000065">
    <property type="protein sequence ID" value="PMR68523.1"/>
    <property type="molecule type" value="Genomic_DNA"/>
</dbReference>
<sequence length="331" mass="36355">MKKKRPTLQDIADQVGATKMTVSRCLRNPESVSEGLRERIFAAAEEVGYIPNRAPDLLSKATSRSIGVLVPSLTNQVFADVIVGIEAVTEPAGYHLMLTHYGYSEELEERSLASLLSYNVDGMILSDSRHSPRSCRMLETAGIPCVEIMDTHLPPIHQAVGFDNVAAARDMVAEMIRRGRRHILYLAVRLDERTRQRELGYRQAMEAHGLVPLTLQRTQRSSYSVGAALMAEILAEHPETDGIFCTNDDVAVGAYFECLRRGVSVPGRLAIAGFHGHDVGQVMSQRLASVVTPREAIGERAAHELLARIRGGAADARVIDLGYRIEIGDTI</sequence>
<dbReference type="AlphaFoldDB" id="A0A2N7TJZ9"/>
<dbReference type="GO" id="GO:0005737">
    <property type="term" value="C:cytoplasm"/>
    <property type="evidence" value="ECO:0007669"/>
    <property type="project" value="UniProtKB-ARBA"/>
</dbReference>
<dbReference type="Pfam" id="PF00356">
    <property type="entry name" value="LacI"/>
    <property type="match status" value="1"/>
</dbReference>
<dbReference type="InterPro" id="IPR010982">
    <property type="entry name" value="Lambda_DNA-bd_dom_sf"/>
</dbReference>
<evidence type="ECO:0000313" key="7">
    <source>
        <dbReference type="Proteomes" id="UP000235346"/>
    </source>
</evidence>
<keyword evidence="1" id="KW-0678">Repressor</keyword>
<dbReference type="InterPro" id="IPR000843">
    <property type="entry name" value="HTH_LacI"/>
</dbReference>
<proteinExistence type="predicted"/>
<dbReference type="PROSITE" id="PS50932">
    <property type="entry name" value="HTH_LACI_2"/>
    <property type="match status" value="1"/>
</dbReference>
<dbReference type="PANTHER" id="PTHR30146:SF2">
    <property type="entry name" value="HTH-TYPE TRANSCRIPTIONAL REGULATOR GNTR"/>
    <property type="match status" value="1"/>
</dbReference>
<dbReference type="Proteomes" id="UP000235346">
    <property type="component" value="Unassembled WGS sequence"/>
</dbReference>
<feature type="domain" description="HTH lacI-type" evidence="5">
    <location>
        <begin position="6"/>
        <end position="60"/>
    </location>
</feature>
<dbReference type="CDD" id="cd01392">
    <property type="entry name" value="HTH_LacI"/>
    <property type="match status" value="1"/>
</dbReference>
<evidence type="ECO:0000256" key="2">
    <source>
        <dbReference type="ARBA" id="ARBA00023015"/>
    </source>
</evidence>
<dbReference type="Gene3D" id="3.40.50.2300">
    <property type="match status" value="2"/>
</dbReference>
<evidence type="ECO:0000256" key="1">
    <source>
        <dbReference type="ARBA" id="ARBA00022491"/>
    </source>
</evidence>
<keyword evidence="7" id="KW-1185">Reference proteome</keyword>
<organism evidence="6 7">
    <name type="scientific">Halomonas heilongjiangensis</name>
    <dbReference type="NCBI Taxonomy" id="1387883"/>
    <lineage>
        <taxon>Bacteria</taxon>
        <taxon>Pseudomonadati</taxon>
        <taxon>Pseudomonadota</taxon>
        <taxon>Gammaproteobacteria</taxon>
        <taxon>Oceanospirillales</taxon>
        <taxon>Halomonadaceae</taxon>
        <taxon>Halomonas</taxon>
    </lineage>
</organism>
<dbReference type="SUPFAM" id="SSF53822">
    <property type="entry name" value="Periplasmic binding protein-like I"/>
    <property type="match status" value="1"/>
</dbReference>
<dbReference type="GO" id="GO:0000976">
    <property type="term" value="F:transcription cis-regulatory region binding"/>
    <property type="evidence" value="ECO:0007669"/>
    <property type="project" value="TreeGrafter"/>
</dbReference>
<evidence type="ECO:0000256" key="3">
    <source>
        <dbReference type="ARBA" id="ARBA00023125"/>
    </source>
</evidence>
<keyword evidence="2" id="KW-0805">Transcription regulation</keyword>
<dbReference type="GO" id="GO:0003700">
    <property type="term" value="F:DNA-binding transcription factor activity"/>
    <property type="evidence" value="ECO:0007669"/>
    <property type="project" value="TreeGrafter"/>
</dbReference>
<dbReference type="NCBIfam" id="NF011563">
    <property type="entry name" value="PRK14987.1"/>
    <property type="match status" value="1"/>
</dbReference>
<name>A0A2N7TJZ9_9GAMM</name>
<dbReference type="Gene3D" id="1.10.260.40">
    <property type="entry name" value="lambda repressor-like DNA-binding domains"/>
    <property type="match status" value="1"/>
</dbReference>
<keyword evidence="4" id="KW-0804">Transcription</keyword>
<dbReference type="CDD" id="cd01575">
    <property type="entry name" value="PBP1_GntR"/>
    <property type="match status" value="1"/>
</dbReference>
<dbReference type="OrthoDB" id="5681588at2"/>
<comment type="caution">
    <text evidence="6">The sequence shown here is derived from an EMBL/GenBank/DDBJ whole genome shotgun (WGS) entry which is preliminary data.</text>
</comment>
<keyword evidence="3" id="KW-0238">DNA-binding</keyword>
<dbReference type="InterPro" id="IPR001761">
    <property type="entry name" value="Peripla_BP/Lac1_sug-bd_dom"/>
</dbReference>
<accession>A0A2N7TJZ9</accession>
<evidence type="ECO:0000313" key="6">
    <source>
        <dbReference type="EMBL" id="PMR68523.1"/>
    </source>
</evidence>
<dbReference type="PANTHER" id="PTHR30146">
    <property type="entry name" value="LACI-RELATED TRANSCRIPTIONAL REPRESSOR"/>
    <property type="match status" value="1"/>
</dbReference>
<dbReference type="SMART" id="SM00354">
    <property type="entry name" value="HTH_LACI"/>
    <property type="match status" value="1"/>
</dbReference>